<dbReference type="AlphaFoldDB" id="A0A1H9RFJ6"/>
<evidence type="ECO:0000313" key="1">
    <source>
        <dbReference type="EMBL" id="SER70719.1"/>
    </source>
</evidence>
<sequence length="235" mass="28400">MKKQMIWNQLNKKDAEIIFSEWNEDRPLPSHEPSDGELRELLINDFQSVLDDLGLEEEDVSSKQNYRVDLEFGLKLYERLFSFQSFSIRTASDNDFWRYLSVSVIPDIVFLRWGLNESRYWKEPRRIWLRTIFWYIHLSWQGSLEETRRILYDNSTDDIVQLVERIGSNGYREKFSRALMKYYGSYDKENKSRGQSVFRKVMKLNTAKVETIEPELYAEGEEIYVRELFEYFEQE</sequence>
<dbReference type="InterPro" id="IPR045920">
    <property type="entry name" value="DUF6339"/>
</dbReference>
<dbReference type="EMBL" id="FOGV01000004">
    <property type="protein sequence ID" value="SER70719.1"/>
    <property type="molecule type" value="Genomic_DNA"/>
</dbReference>
<evidence type="ECO:0000313" key="2">
    <source>
        <dbReference type="Proteomes" id="UP000199318"/>
    </source>
</evidence>
<protein>
    <submittedName>
        <fullName evidence="1">Uncharacterized protein</fullName>
    </submittedName>
</protein>
<organism evidence="1 2">
    <name type="scientific">Salisediminibacterium halotolerans</name>
    <dbReference type="NCBI Taxonomy" id="517425"/>
    <lineage>
        <taxon>Bacteria</taxon>
        <taxon>Bacillati</taxon>
        <taxon>Bacillota</taxon>
        <taxon>Bacilli</taxon>
        <taxon>Bacillales</taxon>
        <taxon>Bacillaceae</taxon>
        <taxon>Salisediminibacterium</taxon>
    </lineage>
</organism>
<accession>A0A1H9RFJ6</accession>
<gene>
    <name evidence="1" type="ORF">SAMN05444126_104107</name>
</gene>
<name>A0A1H9RFJ6_9BACI</name>
<proteinExistence type="predicted"/>
<reference evidence="2" key="1">
    <citation type="submission" date="2016-10" db="EMBL/GenBank/DDBJ databases">
        <authorList>
            <person name="de Groot N.N."/>
        </authorList>
    </citation>
    <scope>NUCLEOTIDE SEQUENCE [LARGE SCALE GENOMIC DNA]</scope>
    <source>
        <strain evidence="2">10nlg</strain>
    </source>
</reference>
<comment type="caution">
    <text evidence="1">The sequence shown here is derived from an EMBL/GenBank/DDBJ whole genome shotgun (WGS) entry which is preliminary data.</text>
</comment>
<dbReference type="Proteomes" id="UP000199318">
    <property type="component" value="Unassembled WGS sequence"/>
</dbReference>
<dbReference type="Pfam" id="PF19866">
    <property type="entry name" value="DUF6339"/>
    <property type="match status" value="1"/>
</dbReference>
<dbReference type="STRING" id="1464123.SAMN05444126_104107"/>
<keyword evidence="2" id="KW-1185">Reference proteome</keyword>